<protein>
    <submittedName>
        <fullName evidence="1">Uncharacterized protein</fullName>
    </submittedName>
</protein>
<dbReference type="Proteomes" id="UP000075882">
    <property type="component" value="Unassembled WGS sequence"/>
</dbReference>
<reference evidence="1" key="1">
    <citation type="submission" date="2022-08" db="UniProtKB">
        <authorList>
            <consortium name="EnsemblMetazoa"/>
        </authorList>
    </citation>
    <scope>IDENTIFICATION</scope>
</reference>
<dbReference type="EnsemblMetazoa" id="ACOM023363-RA">
    <property type="protein sequence ID" value="ACOM023363-PA.1"/>
    <property type="gene ID" value="ACOM023363"/>
</dbReference>
<accession>A0A8W7P0Z2</accession>
<evidence type="ECO:0000313" key="1">
    <source>
        <dbReference type="EnsemblMetazoa" id="ACOM023363-PA.1"/>
    </source>
</evidence>
<dbReference type="AlphaFoldDB" id="A0A8W7P0Z2"/>
<name>A0A8W7P0Z2_ANOCL</name>
<proteinExistence type="predicted"/>
<sequence>MGLMGFVESFREVFVIWVSWFVVWEYVEHEGERCIQCVADAALGNNLMHLQPRTVLGLEAVDGDILENIHARGQPAVGEKVRQIAQLGGRHTDKRLDKVGKVAPMTINR</sequence>
<organism evidence="1">
    <name type="scientific">Anopheles coluzzii</name>
    <name type="common">African malaria mosquito</name>
    <dbReference type="NCBI Taxonomy" id="1518534"/>
    <lineage>
        <taxon>Eukaryota</taxon>
        <taxon>Metazoa</taxon>
        <taxon>Ecdysozoa</taxon>
        <taxon>Arthropoda</taxon>
        <taxon>Hexapoda</taxon>
        <taxon>Insecta</taxon>
        <taxon>Pterygota</taxon>
        <taxon>Neoptera</taxon>
        <taxon>Endopterygota</taxon>
        <taxon>Diptera</taxon>
        <taxon>Nematocera</taxon>
        <taxon>Culicoidea</taxon>
        <taxon>Culicidae</taxon>
        <taxon>Anophelinae</taxon>
        <taxon>Anopheles</taxon>
    </lineage>
</organism>